<evidence type="ECO:0000256" key="1">
    <source>
        <dbReference type="SAM" id="Coils"/>
    </source>
</evidence>
<feature type="coiled-coil region" evidence="1">
    <location>
        <begin position="1234"/>
        <end position="1289"/>
    </location>
</feature>
<gene>
    <name evidence="3" type="ORF">D9613_012280</name>
</gene>
<feature type="compositionally biased region" description="Basic residues" evidence="2">
    <location>
        <begin position="77"/>
        <end position="92"/>
    </location>
</feature>
<feature type="compositionally biased region" description="Basic residues" evidence="2">
    <location>
        <begin position="189"/>
        <end position="201"/>
    </location>
</feature>
<feature type="compositionally biased region" description="Polar residues" evidence="2">
    <location>
        <begin position="662"/>
        <end position="671"/>
    </location>
</feature>
<dbReference type="PANTHER" id="PTHR18937">
    <property type="entry name" value="STRUCTURAL MAINTENANCE OF CHROMOSOMES SMC FAMILY MEMBER"/>
    <property type="match status" value="1"/>
</dbReference>
<sequence length="1347" mass="148080">MAGSDAESQVSEVSLSQGFQSQEDDEETLWEVVEITGEKPKQYKVRWSGLDPKTMKPWAQSWVPKQDCTDDLVIEWKRKKKEKERRKSTASKRGRESTISKTGSRGAAVQAKASTSTSTSRRSTSTIRATKINDSKSSSRRGRTSATDAPATETVTPSGKKVKIEHEDIQEESNESEYEARRPTPSPKRSAKVAGKGKKRKLAETDSTNNSANFGKAQVVDEEADASRKNLSDAPPKKRRKVEVEIVVKPEPDAEVQDETRDREDVVAEAAEEEEESYPIAVARGKLVSDEAREDPSDEEERMVQDALSEGVYSRSPSPVQMNHEIPTELQADELESDDEVVVSRKPPSRRAKGAVQKPASKSQPAAKITTKAKDAKTPAANTPKFGPPKGKRRQKPAEDELKDDATPKPKTGTKSKTKEQKGKGKAPAKAKASSVISLTSDSELDGPPPRLGLTMTGKHPPPKEEHSVVWDGGRRPLVAHPLNLSPAALARLAEFDREVLAEEEEEETQPPLLLSPNNGAARGKSLEVVKAQNKGKGRANEPLFLQGSSAGHSPPPRLSNIPEPAYVSEQEAHEEPIMFKPIDSVLHRASPSKDSIARQKGASVEIAESHPDVADAPKTSKVSSSRPPSVAPTNASNGRRKIAKPSANSFITDVIPETENEASQSQSQEFTLPPTAEIDLSSYPSLQLPQPPATPGRSTLRSRMKGRTPSRASSVLSDKDNGPFDKEQGRRPMRMLSPSDFHPLPPIFEPDPSLPESIIEDDSLQGIKVKKRASDDLEPPISSIEDFDSPEQPAKAKAKVVVSKKRHKESATEIWESEVVQRGQQLAEAAKRRTKSPPRPRKTLEEIRAIARGRSASNVSRSVHEEERVTAEPDNSSIPKDVDEDMVDVSTAVVPPASGPRDLVEEEDSMTVEAMEEAFVDLQGGHDLVDPILLRHEEEESTQDLMMELNAVPEQSGIDLDSGWGAGRDYNDVGGEHSGTSNDKADDAQESVPNIVLDRSPALQASIEGSEVGPSALPSSRSGSHVQSAEPLPSTTLAGLDAVRSSLEAKLEEIASLQAQLASERAKNNVLQEEVLRLQPQIIQPNQLEVVNQDRERLAELEEQALQFAAEKAEWEMERSKMQAQLDAAEKAKVDAAKDRDFFREQYAQASGFVSSVRDENKDLEKRIKIAEEQASTGVALVKSTFQARIAELDKDVASWRMMAEFLVEKDKRTGNDDLRRRAAEQPELKRLCRDQAERLGQAQTQLEELHEALEDKDETLTNVETELAQWKTETARLNVELNEALTKLDKIGRSDISADESMDGNGHEFVYCCQWRTEDGACREVFSTISELEEHLFSGGHIQRI</sequence>
<feature type="compositionally biased region" description="Polar residues" evidence="2">
    <location>
        <begin position="1"/>
        <end position="21"/>
    </location>
</feature>
<keyword evidence="1" id="KW-0175">Coiled coil</keyword>
<feature type="region of interest" description="Disordered" evidence="2">
    <location>
        <begin position="77"/>
        <end position="470"/>
    </location>
</feature>
<feature type="compositionally biased region" description="Basic and acidic residues" evidence="2">
    <location>
        <begin position="863"/>
        <end position="872"/>
    </location>
</feature>
<feature type="coiled-coil region" evidence="1">
    <location>
        <begin position="1041"/>
        <end position="1175"/>
    </location>
</feature>
<dbReference type="Proteomes" id="UP000521872">
    <property type="component" value="Unassembled WGS sequence"/>
</dbReference>
<feature type="compositionally biased region" description="Pro residues" evidence="2">
    <location>
        <begin position="744"/>
        <end position="754"/>
    </location>
</feature>
<feature type="compositionally biased region" description="Low complexity" evidence="2">
    <location>
        <begin position="111"/>
        <end position="132"/>
    </location>
</feature>
<feature type="region of interest" description="Disordered" evidence="2">
    <location>
        <begin position="533"/>
        <end position="759"/>
    </location>
</feature>
<feature type="region of interest" description="Disordered" evidence="2">
    <location>
        <begin position="1010"/>
        <end position="1034"/>
    </location>
</feature>
<feature type="region of interest" description="Disordered" evidence="2">
    <location>
        <begin position="501"/>
        <end position="521"/>
    </location>
</feature>
<name>A0A8H4QEH0_9AGAR</name>
<dbReference type="CDD" id="cd00024">
    <property type="entry name" value="CD_CSD"/>
    <property type="match status" value="1"/>
</dbReference>
<comment type="caution">
    <text evidence="3">The sequence shown here is derived from an EMBL/GenBank/DDBJ whole genome shotgun (WGS) entry which is preliminary data.</text>
</comment>
<feature type="compositionally biased region" description="Basic residues" evidence="2">
    <location>
        <begin position="833"/>
        <end position="842"/>
    </location>
</feature>
<feature type="compositionally biased region" description="Basic residues" evidence="2">
    <location>
        <begin position="797"/>
        <end position="809"/>
    </location>
</feature>
<feature type="compositionally biased region" description="Polar residues" evidence="2">
    <location>
        <begin position="1018"/>
        <end position="1034"/>
    </location>
</feature>
<feature type="compositionally biased region" description="Polar residues" evidence="2">
    <location>
        <begin position="621"/>
        <end position="638"/>
    </location>
</feature>
<feature type="region of interest" description="Disordered" evidence="2">
    <location>
        <begin position="1"/>
        <end position="28"/>
    </location>
</feature>
<protein>
    <recommendedName>
        <fullName evidence="5">Chromo domain-containing protein</fullName>
    </recommendedName>
</protein>
<evidence type="ECO:0000256" key="2">
    <source>
        <dbReference type="SAM" id="MobiDB-lite"/>
    </source>
</evidence>
<accession>A0A8H4QEH0</accession>
<reference evidence="3 4" key="1">
    <citation type="submission" date="2019-12" db="EMBL/GenBank/DDBJ databases">
        <authorList>
            <person name="Floudas D."/>
            <person name="Bentzer J."/>
            <person name="Ahren D."/>
            <person name="Johansson T."/>
            <person name="Persson P."/>
            <person name="Tunlid A."/>
        </authorList>
    </citation>
    <scope>NUCLEOTIDE SEQUENCE [LARGE SCALE GENOMIC DNA]</scope>
    <source>
        <strain evidence="3 4">CBS 102.39</strain>
    </source>
</reference>
<evidence type="ECO:0000313" key="3">
    <source>
        <dbReference type="EMBL" id="KAF4609500.1"/>
    </source>
</evidence>
<organism evidence="3 4">
    <name type="scientific">Agrocybe pediades</name>
    <dbReference type="NCBI Taxonomy" id="84607"/>
    <lineage>
        <taxon>Eukaryota</taxon>
        <taxon>Fungi</taxon>
        <taxon>Dikarya</taxon>
        <taxon>Basidiomycota</taxon>
        <taxon>Agaricomycotina</taxon>
        <taxon>Agaricomycetes</taxon>
        <taxon>Agaricomycetidae</taxon>
        <taxon>Agaricales</taxon>
        <taxon>Agaricineae</taxon>
        <taxon>Strophariaceae</taxon>
        <taxon>Agrocybe</taxon>
    </lineage>
</organism>
<feature type="region of interest" description="Disordered" evidence="2">
    <location>
        <begin position="957"/>
        <end position="989"/>
    </location>
</feature>
<proteinExistence type="predicted"/>
<feature type="compositionally biased region" description="Acidic residues" evidence="2">
    <location>
        <begin position="331"/>
        <end position="341"/>
    </location>
</feature>
<dbReference type="EMBL" id="JAACJL010000061">
    <property type="protein sequence ID" value="KAF4609500.1"/>
    <property type="molecule type" value="Genomic_DNA"/>
</dbReference>
<feature type="compositionally biased region" description="Basic and acidic residues" evidence="2">
    <location>
        <begin position="718"/>
        <end position="731"/>
    </location>
</feature>
<evidence type="ECO:0008006" key="5">
    <source>
        <dbReference type="Google" id="ProtNLM"/>
    </source>
</evidence>
<keyword evidence="4" id="KW-1185">Reference proteome</keyword>
<evidence type="ECO:0000313" key="4">
    <source>
        <dbReference type="Proteomes" id="UP000521872"/>
    </source>
</evidence>
<feature type="compositionally biased region" description="Basic and acidic residues" evidence="2">
    <location>
        <begin position="242"/>
        <end position="266"/>
    </location>
</feature>
<feature type="region of interest" description="Disordered" evidence="2">
    <location>
        <begin position="772"/>
        <end position="887"/>
    </location>
</feature>
<feature type="compositionally biased region" description="Acidic residues" evidence="2">
    <location>
        <begin position="168"/>
        <end position="177"/>
    </location>
</feature>
<feature type="compositionally biased region" description="Basic and acidic residues" evidence="2">
    <location>
        <begin position="396"/>
        <end position="408"/>
    </location>
</feature>